<sequence>MSKTKIHYPEWKERGTGAAPSASNASGTPRRDIGYWELVDAITLSAEVCGQVLSRAAAEMLADDLGGFGEDDVLAALARCRLELNGPLRIADIILRMEDGRPSPEEAWAMVPRDETVSVVWTDEVANAWGLALPLIEQGEQQAARSVFQEAYAKGVVEARMRREPVHWMPSLGSDPLARERVLREAVAQGRLTVAHADLLLNGSDGSAAADDGLFAGQADATSLH</sequence>
<dbReference type="RefSeq" id="WP_163961135.1">
    <property type="nucleotide sequence ID" value="NZ_JAAIVB010000013.1"/>
</dbReference>
<proteinExistence type="predicted"/>
<evidence type="ECO:0000313" key="2">
    <source>
        <dbReference type="EMBL" id="NEX60640.1"/>
    </source>
</evidence>
<evidence type="ECO:0000313" key="3">
    <source>
        <dbReference type="Proteomes" id="UP000482155"/>
    </source>
</evidence>
<dbReference type="Proteomes" id="UP000482155">
    <property type="component" value="Unassembled WGS sequence"/>
</dbReference>
<dbReference type="AlphaFoldDB" id="A0A6B3SIX0"/>
<name>A0A6B3SIX0_9BURK</name>
<organism evidence="2 3">
    <name type="scientific">Noviherbaspirillum galbum</name>
    <dbReference type="NCBI Taxonomy" id="2709383"/>
    <lineage>
        <taxon>Bacteria</taxon>
        <taxon>Pseudomonadati</taxon>
        <taxon>Pseudomonadota</taxon>
        <taxon>Betaproteobacteria</taxon>
        <taxon>Burkholderiales</taxon>
        <taxon>Oxalobacteraceae</taxon>
        <taxon>Noviherbaspirillum</taxon>
    </lineage>
</organism>
<dbReference type="EMBL" id="JAAIVB010000013">
    <property type="protein sequence ID" value="NEX60640.1"/>
    <property type="molecule type" value="Genomic_DNA"/>
</dbReference>
<comment type="caution">
    <text evidence="2">The sequence shown here is derived from an EMBL/GenBank/DDBJ whole genome shotgun (WGS) entry which is preliminary data.</text>
</comment>
<evidence type="ECO:0000256" key="1">
    <source>
        <dbReference type="SAM" id="MobiDB-lite"/>
    </source>
</evidence>
<keyword evidence="3" id="KW-1185">Reference proteome</keyword>
<feature type="region of interest" description="Disordered" evidence="1">
    <location>
        <begin position="1"/>
        <end position="28"/>
    </location>
</feature>
<gene>
    <name evidence="2" type="ORF">G3574_06090</name>
</gene>
<protein>
    <submittedName>
        <fullName evidence="2">Uncharacterized protein</fullName>
    </submittedName>
</protein>
<accession>A0A6B3SIX0</accession>
<reference evidence="2 3" key="1">
    <citation type="submission" date="2020-02" db="EMBL/GenBank/DDBJ databases">
        <authorList>
            <person name="Kim M.K."/>
        </authorList>
    </citation>
    <scope>NUCLEOTIDE SEQUENCE [LARGE SCALE GENOMIC DNA]</scope>
    <source>
        <strain evidence="2 3">17J57-3</strain>
    </source>
</reference>